<organism evidence="2 3">
    <name type="scientific">Methylobacterium gnaphalii</name>
    <dbReference type="NCBI Taxonomy" id="1010610"/>
    <lineage>
        <taxon>Bacteria</taxon>
        <taxon>Pseudomonadati</taxon>
        <taxon>Pseudomonadota</taxon>
        <taxon>Alphaproteobacteria</taxon>
        <taxon>Hyphomicrobiales</taxon>
        <taxon>Methylobacteriaceae</taxon>
        <taxon>Methylobacterium</taxon>
    </lineage>
</organism>
<proteinExistence type="predicted"/>
<comment type="caution">
    <text evidence="2">The sequence shown here is derived from an EMBL/GenBank/DDBJ whole genome shotgun (WGS) entry which is preliminary data.</text>
</comment>
<dbReference type="Proteomes" id="UP000321750">
    <property type="component" value="Unassembled WGS sequence"/>
</dbReference>
<gene>
    <name evidence="2" type="ORF">MGN01_36450</name>
</gene>
<feature type="region of interest" description="Disordered" evidence="1">
    <location>
        <begin position="1"/>
        <end position="24"/>
    </location>
</feature>
<sequence>MSLFCRRGRRSPPPNGPDLLEPTDLPALDRALEGRAGAYGKDALAASSALSVLKSVRDGTGDRSREPHSARNFLGGVGLITRFGRSDTITAAGLVLLDNSGARP</sequence>
<dbReference type="EMBL" id="BJZV01000023">
    <property type="protein sequence ID" value="GEP11800.1"/>
    <property type="molecule type" value="Genomic_DNA"/>
</dbReference>
<evidence type="ECO:0000313" key="2">
    <source>
        <dbReference type="EMBL" id="GEP11800.1"/>
    </source>
</evidence>
<evidence type="ECO:0000313" key="3">
    <source>
        <dbReference type="Proteomes" id="UP000321750"/>
    </source>
</evidence>
<dbReference type="AlphaFoldDB" id="A0A512JPB0"/>
<dbReference type="RefSeq" id="WP_147048212.1">
    <property type="nucleotide sequence ID" value="NZ_BJZV01000023.1"/>
</dbReference>
<protein>
    <submittedName>
        <fullName evidence="2">Uncharacterized protein</fullName>
    </submittedName>
</protein>
<accession>A0A512JPB0</accession>
<name>A0A512JPB0_9HYPH</name>
<evidence type="ECO:0000256" key="1">
    <source>
        <dbReference type="SAM" id="MobiDB-lite"/>
    </source>
</evidence>
<keyword evidence="3" id="KW-1185">Reference proteome</keyword>
<reference evidence="2 3" key="1">
    <citation type="submission" date="2019-07" db="EMBL/GenBank/DDBJ databases">
        <title>Whole genome shotgun sequence of Methylobacterium gnaphalii NBRC 107716.</title>
        <authorList>
            <person name="Hosoyama A."/>
            <person name="Uohara A."/>
            <person name="Ohji S."/>
            <person name="Ichikawa N."/>
        </authorList>
    </citation>
    <scope>NUCLEOTIDE SEQUENCE [LARGE SCALE GENOMIC DNA]</scope>
    <source>
        <strain evidence="2 3">NBRC 107716</strain>
    </source>
</reference>
<feature type="compositionally biased region" description="Basic residues" evidence="1">
    <location>
        <begin position="1"/>
        <end position="10"/>
    </location>
</feature>